<evidence type="ECO:0000256" key="8">
    <source>
        <dbReference type="ARBA" id="ARBA00047386"/>
    </source>
</evidence>
<feature type="binding site" evidence="9">
    <location>
        <begin position="208"/>
        <end position="210"/>
    </location>
    <ligand>
        <name>ATP</name>
        <dbReference type="ChEBI" id="CHEBI:30616"/>
    </ligand>
</feature>
<dbReference type="GO" id="GO:0004141">
    <property type="term" value="F:dethiobiotin synthase activity"/>
    <property type="evidence" value="ECO:0007669"/>
    <property type="project" value="UniProtKB-UniRule"/>
</dbReference>
<keyword evidence="6 9" id="KW-0067">ATP-binding</keyword>
<comment type="catalytic activity">
    <reaction evidence="9">
        <text>(7R,8S)-7,8-diammoniononanoate + CO2 + ATP = (4R,5S)-dethiobiotin + ADP + phosphate + 3 H(+)</text>
        <dbReference type="Rhea" id="RHEA:15805"/>
        <dbReference type="ChEBI" id="CHEBI:15378"/>
        <dbReference type="ChEBI" id="CHEBI:16526"/>
        <dbReference type="ChEBI" id="CHEBI:30616"/>
        <dbReference type="ChEBI" id="CHEBI:43474"/>
        <dbReference type="ChEBI" id="CHEBI:149469"/>
        <dbReference type="ChEBI" id="CHEBI:149473"/>
        <dbReference type="ChEBI" id="CHEBI:456216"/>
        <dbReference type="EC" id="6.3.3.3"/>
    </reaction>
</comment>
<feature type="binding site" evidence="9">
    <location>
        <position position="54"/>
    </location>
    <ligand>
        <name>Mg(2+)</name>
        <dbReference type="ChEBI" id="CHEBI:18420"/>
    </ligand>
</feature>
<name>A0A1I3PY57_9BACL</name>
<reference evidence="10 11" key="1">
    <citation type="submission" date="2016-10" db="EMBL/GenBank/DDBJ databases">
        <authorList>
            <person name="de Groot N.N."/>
        </authorList>
    </citation>
    <scope>NUCLEOTIDE SEQUENCE [LARGE SCALE GENOMIC DNA]</scope>
    <source>
        <strain evidence="10 11">DSM 44778</strain>
    </source>
</reference>
<dbReference type="STRING" id="46223.SAMN05421852_106161"/>
<comment type="pathway">
    <text evidence="9">Cofactor biosynthesis; biotin biosynthesis; biotin from 7,8-diaminononanoate: step 1/2.</text>
</comment>
<evidence type="ECO:0000256" key="3">
    <source>
        <dbReference type="ARBA" id="ARBA00022723"/>
    </source>
</evidence>
<evidence type="ECO:0000256" key="6">
    <source>
        <dbReference type="ARBA" id="ARBA00022840"/>
    </source>
</evidence>
<keyword evidence="2 9" id="KW-0436">Ligase</keyword>
<keyword evidence="11" id="KW-1185">Reference proteome</keyword>
<keyword evidence="4 9" id="KW-0547">Nucleotide-binding</keyword>
<feature type="binding site" evidence="9">
    <location>
        <begin position="115"/>
        <end position="118"/>
    </location>
    <ligand>
        <name>ATP</name>
        <dbReference type="ChEBI" id="CHEBI:30616"/>
    </ligand>
</feature>
<dbReference type="Gene3D" id="3.40.50.300">
    <property type="entry name" value="P-loop containing nucleotide triphosphate hydrolases"/>
    <property type="match status" value="1"/>
</dbReference>
<dbReference type="EMBL" id="FORR01000006">
    <property type="protein sequence ID" value="SFJ26360.1"/>
    <property type="molecule type" value="Genomic_DNA"/>
</dbReference>
<evidence type="ECO:0000313" key="11">
    <source>
        <dbReference type="Proteomes" id="UP000199545"/>
    </source>
</evidence>
<dbReference type="InterPro" id="IPR004472">
    <property type="entry name" value="DTB_synth_BioD"/>
</dbReference>
<comment type="cofactor">
    <cofactor evidence="9">
        <name>Mg(2+)</name>
        <dbReference type="ChEBI" id="CHEBI:18420"/>
    </cofactor>
</comment>
<dbReference type="OrthoDB" id="9802097at2"/>
<comment type="subcellular location">
    <subcellularLocation>
        <location evidence="9">Cytoplasm</location>
    </subcellularLocation>
</comment>
<evidence type="ECO:0000256" key="7">
    <source>
        <dbReference type="ARBA" id="ARBA00022842"/>
    </source>
</evidence>
<feature type="binding site" evidence="9">
    <location>
        <position position="19"/>
    </location>
    <ligand>
        <name>Mg(2+)</name>
        <dbReference type="ChEBI" id="CHEBI:18420"/>
    </ligand>
</feature>
<protein>
    <recommendedName>
        <fullName evidence="9">ATP-dependent dethiobiotin synthetase BioD</fullName>
        <ecNumber evidence="9">6.3.3.3</ecNumber>
    </recommendedName>
    <alternativeName>
        <fullName evidence="9">DTB synthetase</fullName>
        <shortName evidence="9">DTBS</shortName>
    </alternativeName>
    <alternativeName>
        <fullName evidence="9">Dethiobiotin synthase</fullName>
    </alternativeName>
</protein>
<dbReference type="PIRSF" id="PIRSF006755">
    <property type="entry name" value="DTB_synth"/>
    <property type="match status" value="1"/>
</dbReference>
<dbReference type="NCBIfam" id="TIGR00347">
    <property type="entry name" value="bioD"/>
    <property type="match status" value="1"/>
</dbReference>
<dbReference type="GO" id="GO:0000287">
    <property type="term" value="F:magnesium ion binding"/>
    <property type="evidence" value="ECO:0007669"/>
    <property type="project" value="UniProtKB-UniRule"/>
</dbReference>
<dbReference type="UniPathway" id="UPA00078">
    <property type="reaction ID" value="UER00161"/>
</dbReference>
<dbReference type="CDD" id="cd03109">
    <property type="entry name" value="DTBS"/>
    <property type="match status" value="1"/>
</dbReference>
<keyword evidence="5 9" id="KW-0093">Biotin biosynthesis</keyword>
<keyword evidence="7 9" id="KW-0460">Magnesium</keyword>
<dbReference type="Pfam" id="PF13500">
    <property type="entry name" value="AAA_26"/>
    <property type="match status" value="1"/>
</dbReference>
<gene>
    <name evidence="9" type="primary">bioD</name>
    <name evidence="10" type="ORF">SAMN05421852_106161</name>
</gene>
<comment type="function">
    <text evidence="9">Catalyzes a mechanistically unusual reaction, the ATP-dependent insertion of CO2 between the N7 and N8 nitrogen atoms of 7,8-diaminopelargonic acid (DAPA, also called 7,8-diammoniononanoate) to form a ureido ring.</text>
</comment>
<keyword evidence="1 9" id="KW-0963">Cytoplasm</keyword>
<dbReference type="PANTHER" id="PTHR43210:SF2">
    <property type="entry name" value="ATP-DEPENDENT DETHIOBIOTIN SYNTHETASE BIOD 2"/>
    <property type="match status" value="1"/>
</dbReference>
<proteinExistence type="inferred from homology"/>
<evidence type="ECO:0000256" key="5">
    <source>
        <dbReference type="ARBA" id="ARBA00022756"/>
    </source>
</evidence>
<comment type="caution">
    <text evidence="9">Lacks conserved residue(s) required for the propagation of feature annotation.</text>
</comment>
<dbReference type="EC" id="6.3.3.3" evidence="9"/>
<dbReference type="GO" id="GO:0042803">
    <property type="term" value="F:protein homodimerization activity"/>
    <property type="evidence" value="ECO:0007669"/>
    <property type="project" value="UniProtKB-ARBA"/>
</dbReference>
<comment type="similarity">
    <text evidence="9">Belongs to the dethiobiotin synthetase family.</text>
</comment>
<evidence type="ECO:0000313" key="10">
    <source>
        <dbReference type="EMBL" id="SFJ26360.1"/>
    </source>
</evidence>
<evidence type="ECO:0000256" key="9">
    <source>
        <dbReference type="HAMAP-Rule" id="MF_00336"/>
    </source>
</evidence>
<dbReference type="FunFam" id="3.40.50.300:FF:000292">
    <property type="entry name" value="ATP-dependent dethiobiotin synthetase BioD"/>
    <property type="match status" value="1"/>
</dbReference>
<evidence type="ECO:0000256" key="1">
    <source>
        <dbReference type="ARBA" id="ARBA00022490"/>
    </source>
</evidence>
<dbReference type="SUPFAM" id="SSF52540">
    <property type="entry name" value="P-loop containing nucleoside triphosphate hydrolases"/>
    <property type="match status" value="1"/>
</dbReference>
<feature type="binding site" evidence="9">
    <location>
        <position position="115"/>
    </location>
    <ligand>
        <name>Mg(2+)</name>
        <dbReference type="ChEBI" id="CHEBI:18420"/>
    </ligand>
</feature>
<dbReference type="AlphaFoldDB" id="A0A1I3PY57"/>
<dbReference type="HAMAP" id="MF_00336">
    <property type="entry name" value="BioD"/>
    <property type="match status" value="1"/>
</dbReference>
<dbReference type="GO" id="GO:0005829">
    <property type="term" value="C:cytosol"/>
    <property type="evidence" value="ECO:0007669"/>
    <property type="project" value="TreeGrafter"/>
</dbReference>
<dbReference type="PANTHER" id="PTHR43210">
    <property type="entry name" value="DETHIOBIOTIN SYNTHETASE"/>
    <property type="match status" value="1"/>
</dbReference>
<comment type="catalytic activity">
    <reaction evidence="8">
        <text>(7R,8S)-8-amino-7-(carboxyamino)nonanoate + ATP = (4R,5S)-dethiobiotin + ADP + phosphate + H(+)</text>
        <dbReference type="Rhea" id="RHEA:63684"/>
        <dbReference type="ChEBI" id="CHEBI:15378"/>
        <dbReference type="ChEBI" id="CHEBI:30616"/>
        <dbReference type="ChEBI" id="CHEBI:43474"/>
        <dbReference type="ChEBI" id="CHEBI:149470"/>
        <dbReference type="ChEBI" id="CHEBI:149473"/>
        <dbReference type="ChEBI" id="CHEBI:456216"/>
    </reaction>
</comment>
<comment type="subunit">
    <text evidence="9">Homodimer.</text>
</comment>
<dbReference type="GO" id="GO:0005524">
    <property type="term" value="F:ATP binding"/>
    <property type="evidence" value="ECO:0007669"/>
    <property type="project" value="UniProtKB-UniRule"/>
</dbReference>
<dbReference type="InterPro" id="IPR027417">
    <property type="entry name" value="P-loop_NTPase"/>
</dbReference>
<dbReference type="RefSeq" id="WP_093229534.1">
    <property type="nucleotide sequence ID" value="NZ_FORR01000006.1"/>
</dbReference>
<feature type="binding site" evidence="9">
    <location>
        <position position="44"/>
    </location>
    <ligand>
        <name>substrate</name>
    </ligand>
</feature>
<dbReference type="GO" id="GO:0009102">
    <property type="term" value="P:biotin biosynthetic process"/>
    <property type="evidence" value="ECO:0007669"/>
    <property type="project" value="UniProtKB-UniRule"/>
</dbReference>
<feature type="active site" evidence="9">
    <location>
        <position position="40"/>
    </location>
</feature>
<feature type="binding site" evidence="9">
    <location>
        <position position="54"/>
    </location>
    <ligand>
        <name>ATP</name>
        <dbReference type="ChEBI" id="CHEBI:30616"/>
    </ligand>
</feature>
<feature type="binding site" evidence="9">
    <location>
        <begin position="15"/>
        <end position="20"/>
    </location>
    <ligand>
        <name>ATP</name>
        <dbReference type="ChEBI" id="CHEBI:30616"/>
    </ligand>
</feature>
<dbReference type="Proteomes" id="UP000199545">
    <property type="component" value="Unassembled WGS sequence"/>
</dbReference>
<evidence type="ECO:0000256" key="2">
    <source>
        <dbReference type="ARBA" id="ARBA00022598"/>
    </source>
</evidence>
<sequence length="238" mass="25820">MSRGKGLFITATDTGVGKTVVTAGLALALQEKGYKVAVMKPVQSGNLREDPAGDGMCLKQWTRSSEPIERIVLYHFTLPVAPGVAAEKEGQVIELEQILRSYQDLAAQYDIVLVEGAGGLLVPLGRNWTVADLAKAMELPLLIVARPNLGTVNHTALTALWAKQKGLHPVGVVINGWSEELLAEDPSVAENPQWMEQLAGIPVLGKMPWLSELTTETIREASQRSIDLQPLVQIWEAI</sequence>
<organism evidence="10 11">
    <name type="scientific">Thermoflavimicrobium dichotomicum</name>
    <dbReference type="NCBI Taxonomy" id="46223"/>
    <lineage>
        <taxon>Bacteria</taxon>
        <taxon>Bacillati</taxon>
        <taxon>Bacillota</taxon>
        <taxon>Bacilli</taxon>
        <taxon>Bacillales</taxon>
        <taxon>Thermoactinomycetaceae</taxon>
        <taxon>Thermoflavimicrobium</taxon>
    </lineage>
</organism>
<evidence type="ECO:0000256" key="4">
    <source>
        <dbReference type="ARBA" id="ARBA00022741"/>
    </source>
</evidence>
<keyword evidence="3 9" id="KW-0479">Metal-binding</keyword>
<accession>A0A1I3PY57</accession>